<name>A0A1I7GF93_9FLAO</name>
<dbReference type="GO" id="GO:0003677">
    <property type="term" value="F:DNA binding"/>
    <property type="evidence" value="ECO:0007669"/>
    <property type="project" value="InterPro"/>
</dbReference>
<evidence type="ECO:0000259" key="5">
    <source>
        <dbReference type="Pfam" id="PF04542"/>
    </source>
</evidence>
<dbReference type="InterPro" id="IPR013249">
    <property type="entry name" value="RNA_pol_sigma70_r4_t2"/>
</dbReference>
<dbReference type="Proteomes" id="UP000199138">
    <property type="component" value="Unassembled WGS sequence"/>
</dbReference>
<dbReference type="InterPro" id="IPR014284">
    <property type="entry name" value="RNA_pol_sigma-70_dom"/>
</dbReference>
<dbReference type="SUPFAM" id="SSF88659">
    <property type="entry name" value="Sigma3 and sigma4 domains of RNA polymerase sigma factors"/>
    <property type="match status" value="1"/>
</dbReference>
<accession>A0A1I7GF93</accession>
<dbReference type="Pfam" id="PF08281">
    <property type="entry name" value="Sigma70_r4_2"/>
    <property type="match status" value="1"/>
</dbReference>
<sequence length="178" mass="20883">MRFIQGDQEQFKAIFDAYWKRLFSYAYKIYKEEAICEDIVQEVFIQLWERTNDTEILNLESYLFRAVKYGVANRIRDLKVTEDVAQALETSTDSSLPDVVLESQEAEHKIMLLIEQLPPKCKQIFKMSRFDHKDNTTIAKELDLSIRTVETQISKALKHFKKHYPGYGVVVGCMLNYV</sequence>
<dbReference type="PANTHER" id="PTHR43133">
    <property type="entry name" value="RNA POLYMERASE ECF-TYPE SIGMA FACTO"/>
    <property type="match status" value="1"/>
</dbReference>
<evidence type="ECO:0000313" key="7">
    <source>
        <dbReference type="EMBL" id="SFU47001.1"/>
    </source>
</evidence>
<dbReference type="STRING" id="1224947.SAMN05216480_104162"/>
<gene>
    <name evidence="7" type="ORF">SAMN05216480_104162</name>
</gene>
<dbReference type="NCBIfam" id="TIGR02985">
    <property type="entry name" value="Sig70_bacteroi1"/>
    <property type="match status" value="1"/>
</dbReference>
<dbReference type="InterPro" id="IPR013325">
    <property type="entry name" value="RNA_pol_sigma_r2"/>
</dbReference>
<protein>
    <submittedName>
        <fullName evidence="7">RNA polymerase sigma-70 factor, ECF subfamily</fullName>
    </submittedName>
</protein>
<dbReference type="GO" id="GO:0016987">
    <property type="term" value="F:sigma factor activity"/>
    <property type="evidence" value="ECO:0007669"/>
    <property type="project" value="UniProtKB-KW"/>
</dbReference>
<evidence type="ECO:0000256" key="2">
    <source>
        <dbReference type="ARBA" id="ARBA00023015"/>
    </source>
</evidence>
<evidence type="ECO:0000256" key="1">
    <source>
        <dbReference type="ARBA" id="ARBA00010641"/>
    </source>
</evidence>
<dbReference type="Gene3D" id="1.10.1740.10">
    <property type="match status" value="1"/>
</dbReference>
<dbReference type="SUPFAM" id="SSF88946">
    <property type="entry name" value="Sigma2 domain of RNA polymerase sigma factors"/>
    <property type="match status" value="1"/>
</dbReference>
<dbReference type="RefSeq" id="WP_093024669.1">
    <property type="nucleotide sequence ID" value="NZ_FPBK01000004.1"/>
</dbReference>
<feature type="domain" description="RNA polymerase sigma factor 70 region 4 type 2" evidence="6">
    <location>
        <begin position="109"/>
        <end position="159"/>
    </location>
</feature>
<feature type="domain" description="RNA polymerase sigma-70 region 2" evidence="5">
    <location>
        <begin position="15"/>
        <end position="78"/>
    </location>
</feature>
<dbReference type="EMBL" id="FPBK01000004">
    <property type="protein sequence ID" value="SFU47001.1"/>
    <property type="molecule type" value="Genomic_DNA"/>
</dbReference>
<evidence type="ECO:0000256" key="3">
    <source>
        <dbReference type="ARBA" id="ARBA00023082"/>
    </source>
</evidence>
<keyword evidence="4" id="KW-0804">Transcription</keyword>
<dbReference type="NCBIfam" id="TIGR02937">
    <property type="entry name" value="sigma70-ECF"/>
    <property type="match status" value="1"/>
</dbReference>
<dbReference type="InterPro" id="IPR036388">
    <property type="entry name" value="WH-like_DNA-bd_sf"/>
</dbReference>
<dbReference type="InterPro" id="IPR013324">
    <property type="entry name" value="RNA_pol_sigma_r3/r4-like"/>
</dbReference>
<dbReference type="Gene3D" id="1.10.10.10">
    <property type="entry name" value="Winged helix-like DNA-binding domain superfamily/Winged helix DNA-binding domain"/>
    <property type="match status" value="1"/>
</dbReference>
<organism evidence="7 8">
    <name type="scientific">Pustulibacterium marinum</name>
    <dbReference type="NCBI Taxonomy" id="1224947"/>
    <lineage>
        <taxon>Bacteria</taxon>
        <taxon>Pseudomonadati</taxon>
        <taxon>Bacteroidota</taxon>
        <taxon>Flavobacteriia</taxon>
        <taxon>Flavobacteriales</taxon>
        <taxon>Flavobacteriaceae</taxon>
        <taxon>Pustulibacterium</taxon>
    </lineage>
</organism>
<keyword evidence="3" id="KW-0731">Sigma factor</keyword>
<dbReference type="OrthoDB" id="665981at2"/>
<comment type="similarity">
    <text evidence="1">Belongs to the sigma-70 factor family. ECF subfamily.</text>
</comment>
<evidence type="ECO:0000256" key="4">
    <source>
        <dbReference type="ARBA" id="ARBA00023163"/>
    </source>
</evidence>
<dbReference type="InterPro" id="IPR039425">
    <property type="entry name" value="RNA_pol_sigma-70-like"/>
</dbReference>
<evidence type="ECO:0000259" key="6">
    <source>
        <dbReference type="Pfam" id="PF08281"/>
    </source>
</evidence>
<dbReference type="AlphaFoldDB" id="A0A1I7GF93"/>
<keyword evidence="8" id="KW-1185">Reference proteome</keyword>
<dbReference type="InterPro" id="IPR014327">
    <property type="entry name" value="RNA_pol_sigma70_bacteroid"/>
</dbReference>
<dbReference type="GO" id="GO:0006352">
    <property type="term" value="P:DNA-templated transcription initiation"/>
    <property type="evidence" value="ECO:0007669"/>
    <property type="project" value="InterPro"/>
</dbReference>
<evidence type="ECO:0000313" key="8">
    <source>
        <dbReference type="Proteomes" id="UP000199138"/>
    </source>
</evidence>
<keyword evidence="2" id="KW-0805">Transcription regulation</keyword>
<reference evidence="7 8" key="1">
    <citation type="submission" date="2016-10" db="EMBL/GenBank/DDBJ databases">
        <authorList>
            <person name="de Groot N.N."/>
        </authorList>
    </citation>
    <scope>NUCLEOTIDE SEQUENCE [LARGE SCALE GENOMIC DNA]</scope>
    <source>
        <strain evidence="7 8">CGMCC 1.12333</strain>
    </source>
</reference>
<dbReference type="InterPro" id="IPR007627">
    <property type="entry name" value="RNA_pol_sigma70_r2"/>
</dbReference>
<dbReference type="Pfam" id="PF04542">
    <property type="entry name" value="Sigma70_r2"/>
    <property type="match status" value="1"/>
</dbReference>
<dbReference type="PANTHER" id="PTHR43133:SF46">
    <property type="entry name" value="RNA POLYMERASE SIGMA-70 FACTOR ECF SUBFAMILY"/>
    <property type="match status" value="1"/>
</dbReference>
<proteinExistence type="inferred from homology"/>